<protein>
    <recommendedName>
        <fullName evidence="2">Response regulatory domain-containing protein</fullName>
    </recommendedName>
</protein>
<evidence type="ECO:0000313" key="1">
    <source>
        <dbReference type="EMBL" id="GAH33745.1"/>
    </source>
</evidence>
<accession>X1FMJ5</accession>
<sequence length="40" mass="4728">TFEGEMVDGLYAGCFDDYVLKPFKIKLIYTLLEKYLYETP</sequence>
<gene>
    <name evidence="1" type="ORF">S03H2_12913</name>
</gene>
<organism evidence="1">
    <name type="scientific">marine sediment metagenome</name>
    <dbReference type="NCBI Taxonomy" id="412755"/>
    <lineage>
        <taxon>unclassified sequences</taxon>
        <taxon>metagenomes</taxon>
        <taxon>ecological metagenomes</taxon>
    </lineage>
</organism>
<evidence type="ECO:0008006" key="2">
    <source>
        <dbReference type="Google" id="ProtNLM"/>
    </source>
</evidence>
<dbReference type="AlphaFoldDB" id="X1FMJ5"/>
<dbReference type="EMBL" id="BARU01006564">
    <property type="protein sequence ID" value="GAH33745.1"/>
    <property type="molecule type" value="Genomic_DNA"/>
</dbReference>
<proteinExistence type="predicted"/>
<reference evidence="1" key="1">
    <citation type="journal article" date="2014" name="Front. Microbiol.">
        <title>High frequency of phylogenetically diverse reductive dehalogenase-homologous genes in deep subseafloor sedimentary metagenomes.</title>
        <authorList>
            <person name="Kawai M."/>
            <person name="Futagami T."/>
            <person name="Toyoda A."/>
            <person name="Takaki Y."/>
            <person name="Nishi S."/>
            <person name="Hori S."/>
            <person name="Arai W."/>
            <person name="Tsubouchi T."/>
            <person name="Morono Y."/>
            <person name="Uchiyama I."/>
            <person name="Ito T."/>
            <person name="Fujiyama A."/>
            <person name="Inagaki F."/>
            <person name="Takami H."/>
        </authorList>
    </citation>
    <scope>NUCLEOTIDE SEQUENCE</scope>
    <source>
        <strain evidence="1">Expedition CK06-06</strain>
    </source>
</reference>
<name>X1FMJ5_9ZZZZ</name>
<feature type="non-terminal residue" evidence="1">
    <location>
        <position position="1"/>
    </location>
</feature>
<comment type="caution">
    <text evidence="1">The sequence shown here is derived from an EMBL/GenBank/DDBJ whole genome shotgun (WGS) entry which is preliminary data.</text>
</comment>